<evidence type="ECO:0000256" key="1">
    <source>
        <dbReference type="ARBA" id="ARBA00023125"/>
    </source>
</evidence>
<dbReference type="RefSeq" id="WP_076691074.1">
    <property type="nucleotide sequence ID" value="NZ_CP018762.1"/>
</dbReference>
<dbReference type="KEGG" id="maur:BOH66_11225"/>
<dbReference type="EMBL" id="CP018762">
    <property type="protein sequence ID" value="APZ34751.1"/>
    <property type="molecule type" value="Genomic_DNA"/>
</dbReference>
<dbReference type="GO" id="GO:0003677">
    <property type="term" value="F:DNA binding"/>
    <property type="evidence" value="ECO:0007669"/>
    <property type="project" value="UniProtKB-UniRule"/>
</dbReference>
<keyword evidence="5" id="KW-1185">Reference proteome</keyword>
<name>A0A1P8U9F0_9MICO</name>
<sequence length="198" mass="21543">MDPRALRSRTALRGAVLALAEQTPVASLTVAEVCRHAGVTRDTFYRHASGPTELLAAALAAEIEALPERDRLGDAERDLIVHIHARREVYRHAMSPTLAAPVRAQLERVLAEGLHAWLDEHPDLAPEPVRTDAAARDIAVAYAAGGTVAALEAWLRRGDDAGAAVHPGDDIESATRAILVASPEWWLRTRGRDERREP</sequence>
<dbReference type="Pfam" id="PF00440">
    <property type="entry name" value="TetR_N"/>
    <property type="match status" value="1"/>
</dbReference>
<dbReference type="Gene3D" id="1.10.357.10">
    <property type="entry name" value="Tetracycline Repressor, domain 2"/>
    <property type="match status" value="1"/>
</dbReference>
<evidence type="ECO:0000313" key="5">
    <source>
        <dbReference type="Proteomes" id="UP000187185"/>
    </source>
</evidence>
<dbReference type="PROSITE" id="PS50977">
    <property type="entry name" value="HTH_TETR_2"/>
    <property type="match status" value="1"/>
</dbReference>
<keyword evidence="1 2" id="KW-0238">DNA-binding</keyword>
<dbReference type="AlphaFoldDB" id="A0A1P8U9F0"/>
<dbReference type="InterPro" id="IPR009057">
    <property type="entry name" value="Homeodomain-like_sf"/>
</dbReference>
<accession>A0A1P8U9F0</accession>
<dbReference type="STRING" id="36805.BOH66_11225"/>
<dbReference type="SUPFAM" id="SSF46689">
    <property type="entry name" value="Homeodomain-like"/>
    <property type="match status" value="1"/>
</dbReference>
<dbReference type="Proteomes" id="UP000187185">
    <property type="component" value="Chromosome"/>
</dbReference>
<gene>
    <name evidence="4" type="ORF">BOH66_11225</name>
</gene>
<feature type="DNA-binding region" description="H-T-H motif" evidence="2">
    <location>
        <begin position="29"/>
        <end position="48"/>
    </location>
</feature>
<proteinExistence type="predicted"/>
<feature type="domain" description="HTH tetR-type" evidence="3">
    <location>
        <begin position="6"/>
        <end position="66"/>
    </location>
</feature>
<organism evidence="4 5">
    <name type="scientific">Microbacterium aurum</name>
    <dbReference type="NCBI Taxonomy" id="36805"/>
    <lineage>
        <taxon>Bacteria</taxon>
        <taxon>Bacillati</taxon>
        <taxon>Actinomycetota</taxon>
        <taxon>Actinomycetes</taxon>
        <taxon>Micrococcales</taxon>
        <taxon>Microbacteriaceae</taxon>
        <taxon>Microbacterium</taxon>
    </lineage>
</organism>
<evidence type="ECO:0000313" key="4">
    <source>
        <dbReference type="EMBL" id="APZ34751.1"/>
    </source>
</evidence>
<reference evidence="4 5" key="1">
    <citation type="submission" date="2016-12" db="EMBL/GenBank/DDBJ databases">
        <title>Complete genome sequence of Microbacterium aurum KACC 15219.</title>
        <authorList>
            <person name="Jung Y."/>
            <person name="Shin J.-H."/>
            <person name="Lee Y.-J."/>
            <person name="Yi H."/>
            <person name="Bahn Y.-S."/>
            <person name="Kim J.F."/>
            <person name="Lee D.-W."/>
        </authorList>
    </citation>
    <scope>NUCLEOTIDE SEQUENCE [LARGE SCALE GENOMIC DNA]</scope>
    <source>
        <strain evidence="4 5">KACC 15219</strain>
    </source>
</reference>
<protein>
    <recommendedName>
        <fullName evidence="3">HTH tetR-type domain-containing protein</fullName>
    </recommendedName>
</protein>
<evidence type="ECO:0000256" key="2">
    <source>
        <dbReference type="PROSITE-ProRule" id="PRU00335"/>
    </source>
</evidence>
<dbReference type="InterPro" id="IPR001647">
    <property type="entry name" value="HTH_TetR"/>
</dbReference>
<evidence type="ECO:0000259" key="3">
    <source>
        <dbReference type="PROSITE" id="PS50977"/>
    </source>
</evidence>